<gene>
    <name evidence="2" type="ORF">WJX75_009510</name>
</gene>
<dbReference type="Pfam" id="PF16670">
    <property type="entry name" value="PI-PLC-C1"/>
    <property type="match status" value="1"/>
</dbReference>
<sequence>MAHYKKPGEDLYSRQHFRRWAKSIPAVVQTIQALMKGPALLGEGSIRKQGQVTALGQPHLLFTSSVTHTPTLEDCLLTPDRMWLLASWLPAAQTEEWELLFNSRLHGSSFNTFMGKAAERGPTLTLIRDKKGHLFGGYAADAWSKHGVFYGGSLSFLFGLLPRTVKFTATGANANMMWCGQGFSQLPNGLGWGGQVGYYGLFIDSSFEKGMSRPSATFSNFCLAADEVFEVDIVECWLLQQPEEEEFPATSNSSVLDRFKEDRHLMDLAGRSTQATPPIKDRSMGRLSQALQLCLLAGLLAGAHAKHSRWERVLQTGAAAVSAPAPAAKLLPPQGVGIASAYAPAPAPVGPPAVPKASDSLAMTNSTLNQLQTLGTYQSDHVSPPAAVVQLLNGSTYQTALGNNPAYAPQAFQFTHPDIFFQLDSLGIRQFHFNAWKDPNGTLAANPAGLKLAGITNATLDPKYSFFGFKTFNDPDFDWQSNCVTVETCLQLIQSWSVNHTNHIPITIYLEPREATLFAGNEASINQQLASKPGAPSALAKAYPIAAADLDELQNTVYRVFNQSAIVLPGGLMGNATSLQAATQPATGGSWPMMNDNRGKVIFVLVDKYGKYGPMYRSMFPDLRNGTFFVSQPGNNGTLDPSTVFVDFLGPLGGENVATWTAAAANKAVQQQMQQIQAAVRSGFIARAAADWHTVEAREDFKNRTTGVIKAGAQFVQTSFPDVSQLPKYAYSFPGTSNMTVFPTNYTAQLPLRLGMTLTAGRCDPQTSAGIIANETATGCGNAADNAALAPSPSMALSY</sequence>
<evidence type="ECO:0000313" key="2">
    <source>
        <dbReference type="EMBL" id="KAK9919116.1"/>
    </source>
</evidence>
<comment type="caution">
    <text evidence="2">The sequence shown here is derived from an EMBL/GenBank/DDBJ whole genome shotgun (WGS) entry which is preliminary data.</text>
</comment>
<dbReference type="EMBL" id="JALJOT010000001">
    <property type="protein sequence ID" value="KAK9919116.1"/>
    <property type="molecule type" value="Genomic_DNA"/>
</dbReference>
<name>A0ABR2Z630_9CHLO</name>
<dbReference type="SUPFAM" id="SSF51695">
    <property type="entry name" value="PLC-like phosphodiesterases"/>
    <property type="match status" value="1"/>
</dbReference>
<dbReference type="InterPro" id="IPR017946">
    <property type="entry name" value="PLC-like_Pdiesterase_TIM-brl"/>
</dbReference>
<dbReference type="Pfam" id="PF07534">
    <property type="entry name" value="TLD"/>
    <property type="match status" value="1"/>
</dbReference>
<evidence type="ECO:0000259" key="1">
    <source>
        <dbReference type="PROSITE" id="PS51886"/>
    </source>
</evidence>
<dbReference type="Gene3D" id="3.20.20.190">
    <property type="entry name" value="Phosphatidylinositol (PI) phosphodiesterase"/>
    <property type="match status" value="1"/>
</dbReference>
<accession>A0ABR2Z630</accession>
<protein>
    <recommendedName>
        <fullName evidence="1">TLDc domain-containing protein</fullName>
    </recommendedName>
</protein>
<proteinExistence type="predicted"/>
<dbReference type="InterPro" id="IPR006571">
    <property type="entry name" value="TLDc_dom"/>
</dbReference>
<evidence type="ECO:0000313" key="3">
    <source>
        <dbReference type="Proteomes" id="UP001491310"/>
    </source>
</evidence>
<dbReference type="Proteomes" id="UP001491310">
    <property type="component" value="Unassembled WGS sequence"/>
</dbReference>
<reference evidence="2 3" key="1">
    <citation type="journal article" date="2024" name="Nat. Commun.">
        <title>Phylogenomics reveals the evolutionary origins of lichenization in chlorophyte algae.</title>
        <authorList>
            <person name="Puginier C."/>
            <person name="Libourel C."/>
            <person name="Otte J."/>
            <person name="Skaloud P."/>
            <person name="Haon M."/>
            <person name="Grisel S."/>
            <person name="Petersen M."/>
            <person name="Berrin J.G."/>
            <person name="Delaux P.M."/>
            <person name="Dal Grande F."/>
            <person name="Keller J."/>
        </authorList>
    </citation>
    <scope>NUCLEOTIDE SEQUENCE [LARGE SCALE GENOMIC DNA]</scope>
    <source>
        <strain evidence="2 3">SAG 216-7</strain>
    </source>
</reference>
<dbReference type="PANTHER" id="PTHR23354:SF126">
    <property type="entry name" value="CONSERVED TLD DOMAIN PROTEIN"/>
    <property type="match status" value="1"/>
</dbReference>
<keyword evidence="3" id="KW-1185">Reference proteome</keyword>
<dbReference type="PROSITE" id="PS51886">
    <property type="entry name" value="TLDC"/>
    <property type="match status" value="1"/>
</dbReference>
<dbReference type="SMART" id="SM00584">
    <property type="entry name" value="TLDc"/>
    <property type="match status" value="1"/>
</dbReference>
<dbReference type="PANTHER" id="PTHR23354">
    <property type="entry name" value="NUCLEOLAR PROTEIN 7/ESTROGEN RECEPTOR COACTIVATOR-RELATED"/>
    <property type="match status" value="1"/>
</dbReference>
<dbReference type="InterPro" id="IPR032075">
    <property type="entry name" value="PI-PLC-C1"/>
</dbReference>
<organism evidence="2 3">
    <name type="scientific">Coccomyxa subellipsoidea</name>
    <dbReference type="NCBI Taxonomy" id="248742"/>
    <lineage>
        <taxon>Eukaryota</taxon>
        <taxon>Viridiplantae</taxon>
        <taxon>Chlorophyta</taxon>
        <taxon>core chlorophytes</taxon>
        <taxon>Trebouxiophyceae</taxon>
        <taxon>Trebouxiophyceae incertae sedis</taxon>
        <taxon>Coccomyxaceae</taxon>
        <taxon>Coccomyxa</taxon>
    </lineage>
</organism>
<feature type="domain" description="TLDc" evidence="1">
    <location>
        <begin position="75"/>
        <end position="240"/>
    </location>
</feature>